<accession>A0A164YYA7</accession>
<dbReference type="EMBL" id="LRGB01000868">
    <property type="protein sequence ID" value="KZS15731.1"/>
    <property type="molecule type" value="Genomic_DNA"/>
</dbReference>
<proteinExistence type="predicted"/>
<reference evidence="1 2" key="1">
    <citation type="submission" date="2016-03" db="EMBL/GenBank/DDBJ databases">
        <title>EvidentialGene: Evidence-directed Construction of Genes on Genomes.</title>
        <authorList>
            <person name="Gilbert D.G."/>
            <person name="Choi J.-H."/>
            <person name="Mockaitis K."/>
            <person name="Colbourne J."/>
            <person name="Pfrender M."/>
        </authorList>
    </citation>
    <scope>NUCLEOTIDE SEQUENCE [LARGE SCALE GENOMIC DNA]</scope>
    <source>
        <strain evidence="1 2">Xinb3</strain>
        <tissue evidence="1">Complete organism</tissue>
    </source>
</reference>
<sequence length="40" mass="4412">MEAKVFLFSLVEKGGDYGKVGYPIGNFSSAVTRWMAVSIR</sequence>
<dbReference type="Proteomes" id="UP000076858">
    <property type="component" value="Unassembled WGS sequence"/>
</dbReference>
<organism evidence="1 2">
    <name type="scientific">Daphnia magna</name>
    <dbReference type="NCBI Taxonomy" id="35525"/>
    <lineage>
        <taxon>Eukaryota</taxon>
        <taxon>Metazoa</taxon>
        <taxon>Ecdysozoa</taxon>
        <taxon>Arthropoda</taxon>
        <taxon>Crustacea</taxon>
        <taxon>Branchiopoda</taxon>
        <taxon>Diplostraca</taxon>
        <taxon>Cladocera</taxon>
        <taxon>Anomopoda</taxon>
        <taxon>Daphniidae</taxon>
        <taxon>Daphnia</taxon>
    </lineage>
</organism>
<comment type="caution">
    <text evidence="1">The sequence shown here is derived from an EMBL/GenBank/DDBJ whole genome shotgun (WGS) entry which is preliminary data.</text>
</comment>
<protein>
    <submittedName>
        <fullName evidence="1">Uncharacterized protein</fullName>
    </submittedName>
</protein>
<gene>
    <name evidence="1" type="ORF">APZ42_018973</name>
</gene>
<keyword evidence="2" id="KW-1185">Reference proteome</keyword>
<dbReference type="AlphaFoldDB" id="A0A164YYA7"/>
<evidence type="ECO:0000313" key="2">
    <source>
        <dbReference type="Proteomes" id="UP000076858"/>
    </source>
</evidence>
<name>A0A164YYA7_9CRUS</name>
<evidence type="ECO:0000313" key="1">
    <source>
        <dbReference type="EMBL" id="KZS15731.1"/>
    </source>
</evidence>